<name>A0A2T1HMS6_9HYPH</name>
<dbReference type="Gene3D" id="3.60.15.10">
    <property type="entry name" value="Ribonuclease Z/Hydroxyacylglutathione hydrolase-like"/>
    <property type="match status" value="1"/>
</dbReference>
<sequence>MTDRTSSRPLSLHAMATALTGLFGLRPGANAYYRGPVSDHFDGVRFFNPGGPNGKGFGDLLKWRFADGKEAWPAQYPSPFRDTPPARVPGAGLRVTLVGHASFLLQTAGLNILTDPVWSDRCSPFSFAGPQRVNAPGVAFDDLPPIDVVLLTHNHYDHLDVDTLRRLAARHPLRIVTPLGNDTILREAGVPVPTRTLDWGDAAPLSEEVSVHAEQAIHWSARGLRDRQRALWAAFVLRTPAGAIYHVGDTGFGDGSHFAAVRERHGPPRLAILPIGAYEPRWFMRDQHMNPEDAVRAMLACGAEQALGHHWGTFKLTDEGIERPPEALGQALEKHGVHPERFLPLRPGQVWEVAERD</sequence>
<dbReference type="EMBL" id="PVZS01000034">
    <property type="protein sequence ID" value="PSC02948.1"/>
    <property type="molecule type" value="Genomic_DNA"/>
</dbReference>
<reference evidence="3" key="1">
    <citation type="submission" date="2018-03" db="EMBL/GenBank/DDBJ databases">
        <authorList>
            <person name="Sun L."/>
            <person name="Liu H."/>
            <person name="Chen W."/>
            <person name="Huang K."/>
            <person name="Liu W."/>
            <person name="Gao X."/>
        </authorList>
    </citation>
    <scope>NUCLEOTIDE SEQUENCE [LARGE SCALE GENOMIC DNA]</scope>
    <source>
        <strain evidence="3">SH9</strain>
    </source>
</reference>
<dbReference type="InterPro" id="IPR036866">
    <property type="entry name" value="RibonucZ/Hydroxyglut_hydro"/>
</dbReference>
<dbReference type="PANTHER" id="PTHR15032:SF4">
    <property type="entry name" value="N-ACYL-PHOSPHATIDYLETHANOLAMINE-HYDROLYZING PHOSPHOLIPASE D"/>
    <property type="match status" value="1"/>
</dbReference>
<dbReference type="Proteomes" id="UP000239772">
    <property type="component" value="Unassembled WGS sequence"/>
</dbReference>
<gene>
    <name evidence="2" type="ORF">SLNSH_21425</name>
</gene>
<evidence type="ECO:0000313" key="3">
    <source>
        <dbReference type="Proteomes" id="UP000239772"/>
    </source>
</evidence>
<dbReference type="AlphaFoldDB" id="A0A2T1HMS6"/>
<dbReference type="SUPFAM" id="SSF56281">
    <property type="entry name" value="Metallo-hydrolase/oxidoreductase"/>
    <property type="match status" value="1"/>
</dbReference>
<dbReference type="InterPro" id="IPR001279">
    <property type="entry name" value="Metallo-B-lactamas"/>
</dbReference>
<dbReference type="OrthoDB" id="9805728at2"/>
<feature type="domain" description="Metallo-beta-lactamase" evidence="1">
    <location>
        <begin position="111"/>
        <end position="311"/>
    </location>
</feature>
<evidence type="ECO:0000259" key="1">
    <source>
        <dbReference type="Pfam" id="PF12706"/>
    </source>
</evidence>
<dbReference type="GO" id="GO:0005737">
    <property type="term" value="C:cytoplasm"/>
    <property type="evidence" value="ECO:0007669"/>
    <property type="project" value="TreeGrafter"/>
</dbReference>
<keyword evidence="3" id="KW-1185">Reference proteome</keyword>
<organism evidence="2 3">
    <name type="scientific">Alsobacter soli</name>
    <dbReference type="NCBI Taxonomy" id="2109933"/>
    <lineage>
        <taxon>Bacteria</taxon>
        <taxon>Pseudomonadati</taxon>
        <taxon>Pseudomonadota</taxon>
        <taxon>Alphaproteobacteria</taxon>
        <taxon>Hyphomicrobiales</taxon>
        <taxon>Alsobacteraceae</taxon>
        <taxon>Alsobacter</taxon>
    </lineage>
</organism>
<accession>A0A2T1HMS6</accession>
<proteinExistence type="predicted"/>
<dbReference type="RefSeq" id="WP_106339797.1">
    <property type="nucleotide sequence ID" value="NZ_PVZS01000034.1"/>
</dbReference>
<dbReference type="Pfam" id="PF12706">
    <property type="entry name" value="Lactamase_B_2"/>
    <property type="match status" value="1"/>
</dbReference>
<dbReference type="PANTHER" id="PTHR15032">
    <property type="entry name" value="N-ACYL-PHOSPHATIDYLETHANOLAMINE-HYDROLYZING PHOSPHOLIPASE D"/>
    <property type="match status" value="1"/>
</dbReference>
<evidence type="ECO:0000313" key="2">
    <source>
        <dbReference type="EMBL" id="PSC02948.1"/>
    </source>
</evidence>
<protein>
    <recommendedName>
        <fullName evidence="1">Metallo-beta-lactamase domain-containing protein</fullName>
    </recommendedName>
</protein>
<comment type="caution">
    <text evidence="2">The sequence shown here is derived from an EMBL/GenBank/DDBJ whole genome shotgun (WGS) entry which is preliminary data.</text>
</comment>